<evidence type="ECO:0000256" key="1">
    <source>
        <dbReference type="SAM" id="MobiDB-lite"/>
    </source>
</evidence>
<dbReference type="AlphaFoldDB" id="A0A9Q0ZXF8"/>
<reference evidence="2" key="1">
    <citation type="submission" date="2022-11" db="EMBL/GenBank/DDBJ databases">
        <authorList>
            <person name="Hyden B.L."/>
            <person name="Feng K."/>
            <person name="Yates T."/>
            <person name="Jawdy S."/>
            <person name="Smart L.B."/>
            <person name="Muchero W."/>
        </authorList>
    </citation>
    <scope>NUCLEOTIDE SEQUENCE</scope>
    <source>
        <tissue evidence="2">Shoot tip</tissue>
    </source>
</reference>
<comment type="caution">
    <text evidence="2">The sequence shown here is derived from an EMBL/GenBank/DDBJ whole genome shotgun (WGS) entry which is preliminary data.</text>
</comment>
<proteinExistence type="predicted"/>
<dbReference type="EMBL" id="JAPFFL010000001">
    <property type="protein sequence ID" value="KAJ6750540.1"/>
    <property type="molecule type" value="Genomic_DNA"/>
</dbReference>
<evidence type="ECO:0000313" key="2">
    <source>
        <dbReference type="EMBL" id="KAJ6750540.1"/>
    </source>
</evidence>
<organism evidence="2 3">
    <name type="scientific">Salix viminalis</name>
    <name type="common">Common osier</name>
    <name type="synonym">Basket willow</name>
    <dbReference type="NCBI Taxonomy" id="40686"/>
    <lineage>
        <taxon>Eukaryota</taxon>
        <taxon>Viridiplantae</taxon>
        <taxon>Streptophyta</taxon>
        <taxon>Embryophyta</taxon>
        <taxon>Tracheophyta</taxon>
        <taxon>Spermatophyta</taxon>
        <taxon>Magnoliopsida</taxon>
        <taxon>eudicotyledons</taxon>
        <taxon>Gunneridae</taxon>
        <taxon>Pentapetalae</taxon>
        <taxon>rosids</taxon>
        <taxon>fabids</taxon>
        <taxon>Malpighiales</taxon>
        <taxon>Salicaceae</taxon>
        <taxon>Saliceae</taxon>
        <taxon>Salix</taxon>
    </lineage>
</organism>
<reference evidence="2" key="2">
    <citation type="journal article" date="2023" name="Int. J. Mol. Sci.">
        <title>De Novo Assembly and Annotation of 11 Diverse Shrub Willow (Salix) Genomes Reveals Novel Gene Organization in Sex-Linked Regions.</title>
        <authorList>
            <person name="Hyden B."/>
            <person name="Feng K."/>
            <person name="Yates T.B."/>
            <person name="Jawdy S."/>
            <person name="Cereghino C."/>
            <person name="Smart L.B."/>
            <person name="Muchero W."/>
        </authorList>
    </citation>
    <scope>NUCLEOTIDE SEQUENCE [LARGE SCALE GENOMIC DNA]</scope>
    <source>
        <tissue evidence="2">Shoot tip</tissue>
    </source>
</reference>
<keyword evidence="3" id="KW-1185">Reference proteome</keyword>
<feature type="region of interest" description="Disordered" evidence="1">
    <location>
        <begin position="1"/>
        <end position="23"/>
    </location>
</feature>
<protein>
    <submittedName>
        <fullName evidence="2">Uncharacterized protein</fullName>
    </submittedName>
</protein>
<name>A0A9Q0ZXF8_SALVM</name>
<evidence type="ECO:0000313" key="3">
    <source>
        <dbReference type="Proteomes" id="UP001151529"/>
    </source>
</evidence>
<accession>A0A9Q0ZXF8</accession>
<dbReference type="Proteomes" id="UP001151529">
    <property type="component" value="Chromosome 16"/>
</dbReference>
<feature type="region of interest" description="Disordered" evidence="1">
    <location>
        <begin position="84"/>
        <end position="132"/>
    </location>
</feature>
<dbReference type="OrthoDB" id="1682477at2759"/>
<gene>
    <name evidence="2" type="ORF">OIU85_001113</name>
</gene>
<sequence length="132" mass="14223">MPGGAKPEENSGGGPQRSGDANRYVDLGIEGERLIEPSSSWFPRSFPRDRLELRSRVLSGRAAAAASLSRAAESRAPKWAIFGKQNWRSRDEPGSRGSRCPTASANLEPTKGVGRLRQRGGGHGSRNPLRSV</sequence>